<dbReference type="InterPro" id="IPR036846">
    <property type="entry name" value="GM2-AP_sf"/>
</dbReference>
<dbReference type="KEGG" id="bvk:117236654"/>
<evidence type="ECO:0000313" key="4">
    <source>
        <dbReference type="RefSeq" id="XP_033355676.1"/>
    </source>
</evidence>
<sequence>MLFWLFTVCALGWCMVQADYDILLEDIDCSQINEEYIKSCDLELNYDSTYGASLNVYVEIIKTLPEDTKVTADVFTVRMGEYTVDLGLHVDKSICEIVADSKSIMVPMLRAIDMDNDNCPPNPGVYQLEDYVIDNMDGLPPSLPDGHYLFNMTLTNEDTTIVHIDVYIRIY</sequence>
<dbReference type="AlphaFoldDB" id="A0A6J3KU62"/>
<dbReference type="GeneID" id="117236654"/>
<keyword evidence="3" id="KW-1185">Reference proteome</keyword>
<feature type="chain" id="PRO_5026862579" evidence="2">
    <location>
        <begin position="19"/>
        <end position="171"/>
    </location>
</feature>
<protein>
    <submittedName>
        <fullName evidence="4">Uncharacterized protein LOC117236654</fullName>
    </submittedName>
</protein>
<organism evidence="3 4">
    <name type="scientific">Bombus vosnesenskii</name>
    <dbReference type="NCBI Taxonomy" id="207650"/>
    <lineage>
        <taxon>Eukaryota</taxon>
        <taxon>Metazoa</taxon>
        <taxon>Ecdysozoa</taxon>
        <taxon>Arthropoda</taxon>
        <taxon>Hexapoda</taxon>
        <taxon>Insecta</taxon>
        <taxon>Pterygota</taxon>
        <taxon>Neoptera</taxon>
        <taxon>Endopterygota</taxon>
        <taxon>Hymenoptera</taxon>
        <taxon>Apocrita</taxon>
        <taxon>Aculeata</taxon>
        <taxon>Apoidea</taxon>
        <taxon>Anthophila</taxon>
        <taxon>Apidae</taxon>
        <taxon>Bombus</taxon>
        <taxon>Pyrobombus</taxon>
    </lineage>
</organism>
<evidence type="ECO:0000256" key="1">
    <source>
        <dbReference type="ARBA" id="ARBA00022729"/>
    </source>
</evidence>
<accession>A0A6J3KU62</accession>
<dbReference type="PANTHER" id="PTHR20898">
    <property type="entry name" value="DAEDALUS ON 3-RELATED-RELATED"/>
    <property type="match status" value="1"/>
</dbReference>
<feature type="signal peptide" evidence="2">
    <location>
        <begin position="1"/>
        <end position="18"/>
    </location>
</feature>
<reference evidence="4" key="1">
    <citation type="submission" date="2025-08" db="UniProtKB">
        <authorList>
            <consortium name="RefSeq"/>
        </authorList>
    </citation>
    <scope>IDENTIFICATION</scope>
    <source>
        <tissue evidence="4">Muscle</tissue>
    </source>
</reference>
<keyword evidence="1 2" id="KW-0732">Signal</keyword>
<dbReference type="Gene3D" id="2.70.220.10">
    <property type="entry name" value="Ganglioside GM2 activator"/>
    <property type="match status" value="1"/>
</dbReference>
<gene>
    <name evidence="4" type="primary">LOC117236654</name>
</gene>
<dbReference type="PANTHER" id="PTHR20898:SF0">
    <property type="entry name" value="DAEDALUS ON 3-RELATED"/>
    <property type="match status" value="1"/>
</dbReference>
<dbReference type="Proteomes" id="UP000504631">
    <property type="component" value="Unplaced"/>
</dbReference>
<name>A0A6J3KU62_9HYME</name>
<evidence type="ECO:0000313" key="3">
    <source>
        <dbReference type="Proteomes" id="UP000504631"/>
    </source>
</evidence>
<evidence type="ECO:0000256" key="2">
    <source>
        <dbReference type="SAM" id="SignalP"/>
    </source>
</evidence>
<dbReference type="RefSeq" id="XP_033355676.1">
    <property type="nucleotide sequence ID" value="XM_033499785.1"/>
</dbReference>
<proteinExistence type="predicted"/>